<keyword evidence="4" id="KW-1185">Reference proteome</keyword>
<keyword evidence="1" id="KW-1133">Transmembrane helix</keyword>
<keyword evidence="1" id="KW-0812">Transmembrane</keyword>
<dbReference type="Proteomes" id="UP001642540">
    <property type="component" value="Unassembled WGS sequence"/>
</dbReference>
<feature type="chain" id="PRO_5047515131" evidence="2">
    <location>
        <begin position="17"/>
        <end position="320"/>
    </location>
</feature>
<feature type="transmembrane region" description="Helical" evidence="1">
    <location>
        <begin position="275"/>
        <end position="294"/>
    </location>
</feature>
<feature type="signal peptide" evidence="2">
    <location>
        <begin position="1"/>
        <end position="16"/>
    </location>
</feature>
<protein>
    <submittedName>
        <fullName evidence="3">Uncharacterized protein</fullName>
    </submittedName>
</protein>
<dbReference type="Gene3D" id="1.20.120.20">
    <property type="entry name" value="Apolipoprotein"/>
    <property type="match status" value="1"/>
</dbReference>
<evidence type="ECO:0000313" key="4">
    <source>
        <dbReference type="Proteomes" id="UP001642540"/>
    </source>
</evidence>
<gene>
    <name evidence="3" type="ORF">ODALV1_LOCUS19273</name>
</gene>
<dbReference type="EMBL" id="CAXLJM020000065">
    <property type="protein sequence ID" value="CAL8121212.1"/>
    <property type="molecule type" value="Genomic_DNA"/>
</dbReference>
<keyword evidence="1" id="KW-0472">Membrane</keyword>
<sequence>MKFTIFLILLMNSAESRPFYKAPFRSVYNSIKQFGNDVKQTAEKGASIVSNSVINGYDTVRNATVDVGLIVSKSVKDTAKYVTGTLRKTTSEVDNSLKKAVDGVIDVTGSGLSYISTSVQNGKSVVADVENFVSKSSKNVASHITKGVSTVTSEVGNGFHQTRIGLLDAANISVSFASSVIQNGLGGIQHASSNVGNFLGRTTQQAGDAIDQAAKRVVKAAPDIKKGLVQAGETIFETAKLASETVRTVVKNSVGLNRSVLQNVTDWLSKFTEPLLIGLGVVLGIVAVAFLFHYGRRICFPCKLGQRHRNLSRSSRRCSY</sequence>
<accession>A0ABP1RB54</accession>
<comment type="caution">
    <text evidence="3">The sequence shown here is derived from an EMBL/GenBank/DDBJ whole genome shotgun (WGS) entry which is preliminary data.</text>
</comment>
<name>A0ABP1RB54_9HEXA</name>
<evidence type="ECO:0000256" key="1">
    <source>
        <dbReference type="SAM" id="Phobius"/>
    </source>
</evidence>
<reference evidence="3 4" key="1">
    <citation type="submission" date="2024-08" db="EMBL/GenBank/DDBJ databases">
        <authorList>
            <person name="Cucini C."/>
            <person name="Frati F."/>
        </authorList>
    </citation>
    <scope>NUCLEOTIDE SEQUENCE [LARGE SCALE GENOMIC DNA]</scope>
</reference>
<proteinExistence type="predicted"/>
<evidence type="ECO:0000313" key="3">
    <source>
        <dbReference type="EMBL" id="CAL8121212.1"/>
    </source>
</evidence>
<evidence type="ECO:0000256" key="2">
    <source>
        <dbReference type="SAM" id="SignalP"/>
    </source>
</evidence>
<keyword evidence="2" id="KW-0732">Signal</keyword>
<organism evidence="3 4">
    <name type="scientific">Orchesella dallaii</name>
    <dbReference type="NCBI Taxonomy" id="48710"/>
    <lineage>
        <taxon>Eukaryota</taxon>
        <taxon>Metazoa</taxon>
        <taxon>Ecdysozoa</taxon>
        <taxon>Arthropoda</taxon>
        <taxon>Hexapoda</taxon>
        <taxon>Collembola</taxon>
        <taxon>Entomobryomorpha</taxon>
        <taxon>Entomobryoidea</taxon>
        <taxon>Orchesellidae</taxon>
        <taxon>Orchesellinae</taxon>
        <taxon>Orchesella</taxon>
    </lineage>
</organism>